<dbReference type="STRING" id="1313296.SAMN05661091_3552"/>
<dbReference type="AlphaFoldDB" id="A0A1X7HHS0"/>
<gene>
    <name evidence="2" type="ORF">SAMN05661091_3552</name>
</gene>
<evidence type="ECO:0000313" key="2">
    <source>
        <dbReference type="EMBL" id="SMF86906.1"/>
    </source>
</evidence>
<dbReference type="Proteomes" id="UP000192940">
    <property type="component" value="Chromosome I"/>
</dbReference>
<sequence>MELQTRSKEQEQPEIISLGKRIAHVMLLGVITVAGALAIMAVVLGILFFSGETSQFIYMNF</sequence>
<keyword evidence="1" id="KW-1133">Transmembrane helix</keyword>
<keyword evidence="3" id="KW-1185">Reference proteome</keyword>
<accession>A0A1X7HHS0</accession>
<name>A0A1X7HHS0_9BACL</name>
<evidence type="ECO:0000313" key="3">
    <source>
        <dbReference type="Proteomes" id="UP000192940"/>
    </source>
</evidence>
<keyword evidence="1" id="KW-0812">Transmembrane</keyword>
<protein>
    <submittedName>
        <fullName evidence="2">Uncharacterized protein</fullName>
    </submittedName>
</protein>
<evidence type="ECO:0000256" key="1">
    <source>
        <dbReference type="SAM" id="Phobius"/>
    </source>
</evidence>
<reference evidence="2 3" key="1">
    <citation type="submission" date="2017-04" db="EMBL/GenBank/DDBJ databases">
        <authorList>
            <person name="Afonso C.L."/>
            <person name="Miller P.J."/>
            <person name="Scott M.A."/>
            <person name="Spackman E."/>
            <person name="Goraichik I."/>
            <person name="Dimitrov K.M."/>
            <person name="Suarez D.L."/>
            <person name="Swayne D.E."/>
        </authorList>
    </citation>
    <scope>NUCLEOTIDE SEQUENCE [LARGE SCALE GENOMIC DNA]</scope>
    <source>
        <strain evidence="2 3">N3/975</strain>
    </source>
</reference>
<dbReference type="EMBL" id="LT840184">
    <property type="protein sequence ID" value="SMF86906.1"/>
    <property type="molecule type" value="Genomic_DNA"/>
</dbReference>
<dbReference type="RefSeq" id="WP_208914392.1">
    <property type="nucleotide sequence ID" value="NZ_LT840184.1"/>
</dbReference>
<feature type="transmembrane region" description="Helical" evidence="1">
    <location>
        <begin position="25"/>
        <end position="49"/>
    </location>
</feature>
<organism evidence="2 3">
    <name type="scientific">Paenibacillus uliginis N3/975</name>
    <dbReference type="NCBI Taxonomy" id="1313296"/>
    <lineage>
        <taxon>Bacteria</taxon>
        <taxon>Bacillati</taxon>
        <taxon>Bacillota</taxon>
        <taxon>Bacilli</taxon>
        <taxon>Bacillales</taxon>
        <taxon>Paenibacillaceae</taxon>
        <taxon>Paenibacillus</taxon>
    </lineage>
</organism>
<keyword evidence="1" id="KW-0472">Membrane</keyword>
<proteinExistence type="predicted"/>